<protein>
    <recommendedName>
        <fullName evidence="4">Costars domain-containing protein</fullName>
    </recommendedName>
</protein>
<evidence type="ECO:0000313" key="2">
    <source>
        <dbReference type="EMBL" id="KAK5793545.1"/>
    </source>
</evidence>
<evidence type="ECO:0000256" key="1">
    <source>
        <dbReference type="SAM" id="MobiDB-lite"/>
    </source>
</evidence>
<sequence>MAVNSQQFQPTTEPTRRVHGLSTQTLEDKIKKLANVVQSLLAGKINPTRLYGIYAIPDHPTDLCLILHKEKTA</sequence>
<evidence type="ECO:0008006" key="4">
    <source>
        <dbReference type="Google" id="ProtNLM"/>
    </source>
</evidence>
<name>A0ABR0NEY4_GOSAR</name>
<accession>A0ABR0NEY4</accession>
<keyword evidence="3" id="KW-1185">Reference proteome</keyword>
<dbReference type="EMBL" id="JARKNE010000010">
    <property type="protein sequence ID" value="KAK5793545.1"/>
    <property type="molecule type" value="Genomic_DNA"/>
</dbReference>
<dbReference type="Proteomes" id="UP001358586">
    <property type="component" value="Chromosome 10"/>
</dbReference>
<evidence type="ECO:0000313" key="3">
    <source>
        <dbReference type="Proteomes" id="UP001358586"/>
    </source>
</evidence>
<reference evidence="2 3" key="1">
    <citation type="submission" date="2023-03" db="EMBL/GenBank/DDBJ databases">
        <title>WGS of Gossypium arboreum.</title>
        <authorList>
            <person name="Yu D."/>
        </authorList>
    </citation>
    <scope>NUCLEOTIDE SEQUENCE [LARGE SCALE GENOMIC DNA]</scope>
    <source>
        <tissue evidence="2">Leaf</tissue>
    </source>
</reference>
<comment type="caution">
    <text evidence="2">The sequence shown here is derived from an EMBL/GenBank/DDBJ whole genome shotgun (WGS) entry which is preliminary data.</text>
</comment>
<organism evidence="2 3">
    <name type="scientific">Gossypium arboreum</name>
    <name type="common">Tree cotton</name>
    <name type="synonym">Gossypium nanking</name>
    <dbReference type="NCBI Taxonomy" id="29729"/>
    <lineage>
        <taxon>Eukaryota</taxon>
        <taxon>Viridiplantae</taxon>
        <taxon>Streptophyta</taxon>
        <taxon>Embryophyta</taxon>
        <taxon>Tracheophyta</taxon>
        <taxon>Spermatophyta</taxon>
        <taxon>Magnoliopsida</taxon>
        <taxon>eudicotyledons</taxon>
        <taxon>Gunneridae</taxon>
        <taxon>Pentapetalae</taxon>
        <taxon>rosids</taxon>
        <taxon>malvids</taxon>
        <taxon>Malvales</taxon>
        <taxon>Malvaceae</taxon>
        <taxon>Malvoideae</taxon>
        <taxon>Gossypium</taxon>
    </lineage>
</organism>
<proteinExistence type="predicted"/>
<gene>
    <name evidence="2" type="ORF">PVK06_034695</name>
</gene>
<feature type="region of interest" description="Disordered" evidence="1">
    <location>
        <begin position="1"/>
        <end position="22"/>
    </location>
</feature>
<feature type="compositionally biased region" description="Polar residues" evidence="1">
    <location>
        <begin position="1"/>
        <end position="13"/>
    </location>
</feature>